<organism evidence="2 3">
    <name type="scientific">Blattamonas nauphoetae</name>
    <dbReference type="NCBI Taxonomy" id="2049346"/>
    <lineage>
        <taxon>Eukaryota</taxon>
        <taxon>Metamonada</taxon>
        <taxon>Preaxostyla</taxon>
        <taxon>Oxymonadida</taxon>
        <taxon>Blattamonas</taxon>
    </lineage>
</organism>
<name>A0ABQ9WLR0_9EUKA</name>
<feature type="compositionally biased region" description="Basic and acidic residues" evidence="1">
    <location>
        <begin position="95"/>
        <end position="107"/>
    </location>
</feature>
<gene>
    <name evidence="2" type="ORF">BLNAU_24823</name>
</gene>
<sequence length="294" mass="33181">MSFGFLTPPPFADPDATTAAFRDSLQLQSRCLLTALVDRKNPRHAGVCHTLARRDCKCGWKQSETKEDEEKERVKKNWDDEEEYIRRKKTIFARDLSRSSEDADKQKYLPSLSGSRPAPSRLSHSRSISERMYSKVDCTVPVEHVERVGVTRHGLADELGTADHGERHSEGGQATKDGAGSGGGWREELLLGDEKVGRARAEHGERRTRLHSIFSRRMLLFRVMQKGGNGTMRILDFCGWKRKVRSCVGESVLREKKGGREVEMAEHESEGVKRAMGVTTLRIILSFLFLCCFG</sequence>
<dbReference type="Proteomes" id="UP001281761">
    <property type="component" value="Unassembled WGS sequence"/>
</dbReference>
<keyword evidence="3" id="KW-1185">Reference proteome</keyword>
<feature type="compositionally biased region" description="Basic and acidic residues" evidence="1">
    <location>
        <begin position="161"/>
        <end position="170"/>
    </location>
</feature>
<feature type="region of interest" description="Disordered" evidence="1">
    <location>
        <begin position="95"/>
        <end position="127"/>
    </location>
</feature>
<evidence type="ECO:0000313" key="3">
    <source>
        <dbReference type="Proteomes" id="UP001281761"/>
    </source>
</evidence>
<feature type="region of interest" description="Disordered" evidence="1">
    <location>
        <begin position="161"/>
        <end position="184"/>
    </location>
</feature>
<reference evidence="2 3" key="1">
    <citation type="journal article" date="2022" name="bioRxiv">
        <title>Genomics of Preaxostyla Flagellates Illuminates Evolutionary Transitions and the Path Towards Mitochondrial Loss.</title>
        <authorList>
            <person name="Novak L.V.F."/>
            <person name="Treitli S.C."/>
            <person name="Pyrih J."/>
            <person name="Halakuc P."/>
            <person name="Pipaliya S.V."/>
            <person name="Vacek V."/>
            <person name="Brzon O."/>
            <person name="Soukal P."/>
            <person name="Eme L."/>
            <person name="Dacks J.B."/>
            <person name="Karnkowska A."/>
            <person name="Elias M."/>
            <person name="Hampl V."/>
        </authorList>
    </citation>
    <scope>NUCLEOTIDE SEQUENCE [LARGE SCALE GENOMIC DNA]</scope>
    <source>
        <strain evidence="2">NAU3</strain>
        <tissue evidence="2">Gut</tissue>
    </source>
</reference>
<comment type="caution">
    <text evidence="2">The sequence shown here is derived from an EMBL/GenBank/DDBJ whole genome shotgun (WGS) entry which is preliminary data.</text>
</comment>
<proteinExistence type="predicted"/>
<evidence type="ECO:0000313" key="2">
    <source>
        <dbReference type="EMBL" id="KAK2940273.1"/>
    </source>
</evidence>
<accession>A0ABQ9WLR0</accession>
<dbReference type="EMBL" id="JARBJD010000701">
    <property type="protein sequence ID" value="KAK2940273.1"/>
    <property type="molecule type" value="Genomic_DNA"/>
</dbReference>
<protein>
    <submittedName>
        <fullName evidence="2">Uncharacterized protein</fullName>
    </submittedName>
</protein>
<evidence type="ECO:0000256" key="1">
    <source>
        <dbReference type="SAM" id="MobiDB-lite"/>
    </source>
</evidence>